<organism evidence="1 2">
    <name type="scientific">Cuscuta epithymum</name>
    <dbReference type="NCBI Taxonomy" id="186058"/>
    <lineage>
        <taxon>Eukaryota</taxon>
        <taxon>Viridiplantae</taxon>
        <taxon>Streptophyta</taxon>
        <taxon>Embryophyta</taxon>
        <taxon>Tracheophyta</taxon>
        <taxon>Spermatophyta</taxon>
        <taxon>Magnoliopsida</taxon>
        <taxon>eudicotyledons</taxon>
        <taxon>Gunneridae</taxon>
        <taxon>Pentapetalae</taxon>
        <taxon>asterids</taxon>
        <taxon>lamiids</taxon>
        <taxon>Solanales</taxon>
        <taxon>Convolvulaceae</taxon>
        <taxon>Cuscuteae</taxon>
        <taxon>Cuscuta</taxon>
        <taxon>Cuscuta subgen. Cuscuta</taxon>
    </lineage>
</organism>
<dbReference type="InterPro" id="IPR012337">
    <property type="entry name" value="RNaseH-like_sf"/>
</dbReference>
<accession>A0AAV0E9W6</accession>
<dbReference type="AlphaFoldDB" id="A0AAV0E9W6"/>
<gene>
    <name evidence="1" type="ORF">CEPIT_LOCUS23081</name>
</gene>
<reference evidence="1" key="1">
    <citation type="submission" date="2022-07" db="EMBL/GenBank/DDBJ databases">
        <authorList>
            <person name="Macas J."/>
            <person name="Novak P."/>
            <person name="Neumann P."/>
        </authorList>
    </citation>
    <scope>NUCLEOTIDE SEQUENCE</scope>
</reference>
<dbReference type="Proteomes" id="UP001152523">
    <property type="component" value="Unassembled WGS sequence"/>
</dbReference>
<sequence length="156" mass="18105">MVKRSSWKESCVILLQESFWKSVVYDLKLAGPLVKVLRTVEGERKPIMGYIYEAMDRVKETIAKTFGEKEDAYKKTFEMIDERWQCQLHQPLHAAGLYLNPEFFYDDSERIMDNEEVMNGLYACIARLVHDVEGQDKAIEELGAYSSAQDLHYGKP</sequence>
<name>A0AAV0E9W6_9ASTE</name>
<proteinExistence type="predicted"/>
<keyword evidence="2" id="KW-1185">Reference proteome</keyword>
<dbReference type="EMBL" id="CAMAPF010000915">
    <property type="protein sequence ID" value="CAH9120530.1"/>
    <property type="molecule type" value="Genomic_DNA"/>
</dbReference>
<evidence type="ECO:0000313" key="2">
    <source>
        <dbReference type="Proteomes" id="UP001152523"/>
    </source>
</evidence>
<evidence type="ECO:0000313" key="1">
    <source>
        <dbReference type="EMBL" id="CAH9120530.1"/>
    </source>
</evidence>
<dbReference type="SUPFAM" id="SSF53098">
    <property type="entry name" value="Ribonuclease H-like"/>
    <property type="match status" value="1"/>
</dbReference>
<comment type="caution">
    <text evidence="1">The sequence shown here is derived from an EMBL/GenBank/DDBJ whole genome shotgun (WGS) entry which is preliminary data.</text>
</comment>
<protein>
    <submittedName>
        <fullName evidence="1">Uncharacterized protein</fullName>
    </submittedName>
</protein>